<feature type="region of interest" description="Disordered" evidence="2">
    <location>
        <begin position="1"/>
        <end position="22"/>
    </location>
</feature>
<feature type="coiled-coil region" evidence="1">
    <location>
        <begin position="178"/>
        <end position="221"/>
    </location>
</feature>
<keyword evidence="1" id="KW-0175">Coiled coil</keyword>
<gene>
    <name evidence="3" type="ORF">PGAL8A_00270900</name>
</gene>
<proteinExistence type="predicted"/>
<reference evidence="3" key="1">
    <citation type="submission" date="2015-04" db="EMBL/GenBank/DDBJ databases">
        <authorList>
            <consortium name="Pathogen Informatics"/>
        </authorList>
    </citation>
    <scope>NUCLEOTIDE SEQUENCE [LARGE SCALE GENOMIC DNA]</scope>
    <source>
        <strain evidence="3">8A</strain>
    </source>
</reference>
<name>A0A1J1GW31_PLAGA</name>
<dbReference type="VEuPathDB" id="PlasmoDB:PGAL8A_00270900"/>
<evidence type="ECO:0000256" key="2">
    <source>
        <dbReference type="SAM" id="MobiDB-lite"/>
    </source>
</evidence>
<organism evidence="3 4">
    <name type="scientific">Plasmodium gallinaceum</name>
    <dbReference type="NCBI Taxonomy" id="5849"/>
    <lineage>
        <taxon>Eukaryota</taxon>
        <taxon>Sar</taxon>
        <taxon>Alveolata</taxon>
        <taxon>Apicomplexa</taxon>
        <taxon>Aconoidasida</taxon>
        <taxon>Haemosporida</taxon>
        <taxon>Plasmodiidae</taxon>
        <taxon>Plasmodium</taxon>
        <taxon>Plasmodium (Haemamoeba)</taxon>
    </lineage>
</organism>
<evidence type="ECO:0000313" key="4">
    <source>
        <dbReference type="Proteomes" id="UP000220797"/>
    </source>
</evidence>
<feature type="coiled-coil region" evidence="1">
    <location>
        <begin position="121"/>
        <end position="152"/>
    </location>
</feature>
<comment type="caution">
    <text evidence="3">The sequence shown here is derived from an EMBL/GenBank/DDBJ whole genome shotgun (WGS) entry which is preliminary data.</text>
</comment>
<dbReference type="AlphaFoldDB" id="A0A1J1GW31"/>
<keyword evidence="4" id="KW-1185">Reference proteome</keyword>
<accession>A0A1J1GW31</accession>
<evidence type="ECO:0000256" key="1">
    <source>
        <dbReference type="SAM" id="Coils"/>
    </source>
</evidence>
<dbReference type="RefSeq" id="XP_028528317.1">
    <property type="nucleotide sequence ID" value="XM_028671690.1"/>
</dbReference>
<evidence type="ECO:0000313" key="3">
    <source>
        <dbReference type="EMBL" id="CRG95508.1"/>
    </source>
</evidence>
<protein>
    <submittedName>
        <fullName evidence="3">Fam-i protein</fullName>
    </submittedName>
</protein>
<dbReference type="EMBL" id="CVMV01000040">
    <property type="protein sequence ID" value="CRG95508.1"/>
    <property type="molecule type" value="Genomic_DNA"/>
</dbReference>
<dbReference type="Proteomes" id="UP000220797">
    <property type="component" value="Unassembled WGS sequence"/>
</dbReference>
<dbReference type="GeneID" id="39731240"/>
<sequence length="254" mass="30283">MDLNPSDPININSNKRLNEGDSTAGFAHREIKNETVTIRENPLQDDLNSRDAIQNPSKDINLDSVTSKNLLHKKSLSIFQLVIIFIFFLRFKKTYSLKLKAKNEMNVRLQKILNNCDKKMKDDLENEMLEEKKKMEDGQKKLLKKKKEMEHREKGVLRHKEEWERTLKEKHVCHESMLKVLEGRKKKITEEGEKWEKRMIIEKMELEKKMLKNKEEGEERMLKVIEKFEKKMLKEKESGWLIKGFIKLFGNKKN</sequence>